<dbReference type="STRING" id="562970.Btus_1973"/>
<evidence type="ECO:0000313" key="1">
    <source>
        <dbReference type="EMBL" id="ADG06668.1"/>
    </source>
</evidence>
<protein>
    <submittedName>
        <fullName evidence="1">Uncharacterized protein</fullName>
    </submittedName>
</protein>
<reference evidence="1 2" key="1">
    <citation type="journal article" date="2011" name="Stand. Genomic Sci.">
        <title>Complete genome sequence of the thermophilic, hydrogen-oxidizing Bacillus tusciae type strain (T2) and reclassification in the new genus, Kyrpidia gen. nov. as Kyrpidia tusciae comb. nov. and emendation of the family Alicyclobacillaceae da Costa and Rainey, 2010.</title>
        <authorList>
            <person name="Klenk H.P."/>
            <person name="Lapidus A."/>
            <person name="Chertkov O."/>
            <person name="Copeland A."/>
            <person name="Del Rio T.G."/>
            <person name="Nolan M."/>
            <person name="Lucas S."/>
            <person name="Chen F."/>
            <person name="Tice H."/>
            <person name="Cheng J.F."/>
            <person name="Han C."/>
            <person name="Bruce D."/>
            <person name="Goodwin L."/>
            <person name="Pitluck S."/>
            <person name="Pati A."/>
            <person name="Ivanova N."/>
            <person name="Mavromatis K."/>
            <person name="Daum C."/>
            <person name="Chen A."/>
            <person name="Palaniappan K."/>
            <person name="Chang Y.J."/>
            <person name="Land M."/>
            <person name="Hauser L."/>
            <person name="Jeffries C.D."/>
            <person name="Detter J.C."/>
            <person name="Rohde M."/>
            <person name="Abt B."/>
            <person name="Pukall R."/>
            <person name="Goker M."/>
            <person name="Bristow J."/>
            <person name="Markowitz V."/>
            <person name="Hugenholtz P."/>
            <person name="Eisen J.A."/>
        </authorList>
    </citation>
    <scope>NUCLEOTIDE SEQUENCE [LARGE SCALE GENOMIC DNA]</scope>
    <source>
        <strain evidence="1 2">DSM 2912</strain>
    </source>
</reference>
<evidence type="ECO:0000313" key="2">
    <source>
        <dbReference type="Proteomes" id="UP000002368"/>
    </source>
</evidence>
<keyword evidence="2" id="KW-1185">Reference proteome</keyword>
<dbReference type="EMBL" id="CP002017">
    <property type="protein sequence ID" value="ADG06668.1"/>
    <property type="molecule type" value="Genomic_DNA"/>
</dbReference>
<accession>D5WQQ9</accession>
<gene>
    <name evidence="1" type="ordered locus">Btus_1973</name>
</gene>
<proteinExistence type="predicted"/>
<dbReference type="KEGG" id="bts:Btus_1973"/>
<organism evidence="1 2">
    <name type="scientific">Kyrpidia tusciae (strain DSM 2912 / NBRC 15312 / T2)</name>
    <name type="common">Bacillus tusciae</name>
    <dbReference type="NCBI Taxonomy" id="562970"/>
    <lineage>
        <taxon>Bacteria</taxon>
        <taxon>Bacillati</taxon>
        <taxon>Bacillota</taxon>
        <taxon>Bacilli</taxon>
        <taxon>Bacillales</taxon>
        <taxon>Alicyclobacillaceae</taxon>
        <taxon>Kyrpidia</taxon>
    </lineage>
</organism>
<name>D5WQQ9_KYRT2</name>
<dbReference type="Proteomes" id="UP000002368">
    <property type="component" value="Chromosome"/>
</dbReference>
<dbReference type="AlphaFoldDB" id="D5WQQ9"/>
<dbReference type="OrthoDB" id="9833983at2"/>
<dbReference type="RefSeq" id="WP_013075954.1">
    <property type="nucleotide sequence ID" value="NC_014098.1"/>
</dbReference>
<dbReference type="HOGENOM" id="CLU_2302186_0_0_9"/>
<sequence length="100" mass="11302">MLQERVKDPRCVRVSIRLGDGQVPWIRLNERRFELPFGSIRLVARLVGVNLRNNPDLREVEVGNPHRLRGKADIGSVIEALREVILASGRSMEFSAMLGV</sequence>